<feature type="non-terminal residue" evidence="1">
    <location>
        <position position="1"/>
    </location>
</feature>
<protein>
    <submittedName>
        <fullName evidence="1">Uncharacterized protein</fullName>
    </submittedName>
</protein>
<gene>
    <name evidence="1" type="ORF">METZ01_LOCUS385152</name>
</gene>
<evidence type="ECO:0000313" key="1">
    <source>
        <dbReference type="EMBL" id="SVD32298.1"/>
    </source>
</evidence>
<name>A0A382UF15_9ZZZZ</name>
<reference evidence="1" key="1">
    <citation type="submission" date="2018-05" db="EMBL/GenBank/DDBJ databases">
        <authorList>
            <person name="Lanie J.A."/>
            <person name="Ng W.-L."/>
            <person name="Kazmierczak K.M."/>
            <person name="Andrzejewski T.M."/>
            <person name="Davidsen T.M."/>
            <person name="Wayne K.J."/>
            <person name="Tettelin H."/>
            <person name="Glass J.I."/>
            <person name="Rusch D."/>
            <person name="Podicherti R."/>
            <person name="Tsui H.-C.T."/>
            <person name="Winkler M.E."/>
        </authorList>
    </citation>
    <scope>NUCLEOTIDE SEQUENCE</scope>
</reference>
<organism evidence="1">
    <name type="scientific">marine metagenome</name>
    <dbReference type="NCBI Taxonomy" id="408172"/>
    <lineage>
        <taxon>unclassified sequences</taxon>
        <taxon>metagenomes</taxon>
        <taxon>ecological metagenomes</taxon>
    </lineage>
</organism>
<dbReference type="EMBL" id="UINC01143398">
    <property type="protein sequence ID" value="SVD32298.1"/>
    <property type="molecule type" value="Genomic_DNA"/>
</dbReference>
<accession>A0A382UF15</accession>
<sequence>EIMSNLKPHLGRPIRELGLEEELWDSDTLGSKPVKISELCLKLLPSEIRECVQRLSTWQGTLRLAKGDKALYPRPFGERLKFTNDEGELLRRSPERLLSEKRIRHELWLPAFCLFEAPKGAKLGDAVLRGYGVWESGRDFVASMERDFESDIEVLSEQSHSFFENPFRKSSETEVIHTKVAALGGKTGFPLGHPERPMSRYLNTNSLTNIAREILSHDH</sequence>
<dbReference type="AlphaFoldDB" id="A0A382UF15"/>
<proteinExistence type="predicted"/>